<evidence type="ECO:0000313" key="5">
    <source>
        <dbReference type="Proteomes" id="UP001280581"/>
    </source>
</evidence>
<feature type="transmembrane region" description="Helical" evidence="2">
    <location>
        <begin position="199"/>
        <end position="223"/>
    </location>
</feature>
<reference evidence="4 5" key="1">
    <citation type="submission" date="2021-02" db="EMBL/GenBank/DDBJ databases">
        <title>Genome assembly of Pseudopithomyces chartarum.</title>
        <authorList>
            <person name="Jauregui R."/>
            <person name="Singh J."/>
            <person name="Voisey C."/>
        </authorList>
    </citation>
    <scope>NUCLEOTIDE SEQUENCE [LARGE SCALE GENOMIC DNA]</scope>
    <source>
        <strain evidence="4 5">AGR01</strain>
    </source>
</reference>
<dbReference type="AlphaFoldDB" id="A0AAN6M382"/>
<feature type="chain" id="PRO_5042994751" description="Mid2 domain-containing protein" evidence="3">
    <location>
        <begin position="22"/>
        <end position="288"/>
    </location>
</feature>
<organism evidence="4 5">
    <name type="scientific">Pseudopithomyces chartarum</name>
    <dbReference type="NCBI Taxonomy" id="1892770"/>
    <lineage>
        <taxon>Eukaryota</taxon>
        <taxon>Fungi</taxon>
        <taxon>Dikarya</taxon>
        <taxon>Ascomycota</taxon>
        <taxon>Pezizomycotina</taxon>
        <taxon>Dothideomycetes</taxon>
        <taxon>Pleosporomycetidae</taxon>
        <taxon>Pleosporales</taxon>
        <taxon>Massarineae</taxon>
        <taxon>Didymosphaeriaceae</taxon>
        <taxon>Pseudopithomyces</taxon>
    </lineage>
</organism>
<evidence type="ECO:0000256" key="3">
    <source>
        <dbReference type="SAM" id="SignalP"/>
    </source>
</evidence>
<dbReference type="EMBL" id="WVTA01000005">
    <property type="protein sequence ID" value="KAK3210270.1"/>
    <property type="molecule type" value="Genomic_DNA"/>
</dbReference>
<comment type="caution">
    <text evidence="4">The sequence shown here is derived from an EMBL/GenBank/DDBJ whole genome shotgun (WGS) entry which is preliminary data.</text>
</comment>
<accession>A0AAN6M382</accession>
<proteinExistence type="predicted"/>
<keyword evidence="5" id="KW-1185">Reference proteome</keyword>
<evidence type="ECO:0000256" key="2">
    <source>
        <dbReference type="SAM" id="Phobius"/>
    </source>
</evidence>
<feature type="signal peptide" evidence="3">
    <location>
        <begin position="1"/>
        <end position="21"/>
    </location>
</feature>
<evidence type="ECO:0008006" key="6">
    <source>
        <dbReference type="Google" id="ProtNLM"/>
    </source>
</evidence>
<gene>
    <name evidence="4" type="ORF">GRF29_44g2124599</name>
</gene>
<evidence type="ECO:0000256" key="1">
    <source>
        <dbReference type="SAM" id="MobiDB-lite"/>
    </source>
</evidence>
<keyword evidence="3" id="KW-0732">Signal</keyword>
<dbReference type="Proteomes" id="UP001280581">
    <property type="component" value="Unassembled WGS sequence"/>
</dbReference>
<feature type="region of interest" description="Disordered" evidence="1">
    <location>
        <begin position="267"/>
        <end position="288"/>
    </location>
</feature>
<feature type="compositionally biased region" description="Low complexity" evidence="1">
    <location>
        <begin position="152"/>
        <end position="184"/>
    </location>
</feature>
<sequence length="288" mass="31346">MATTYLLLKLVILILALRVSSQIVQDDWLMPALPDRSTKFTSGNKYTINWRESLQDWFAEFCEICNTTNVDLYVFNSDDTKYSSRIARGIDVTVTQSYDWVVNIDSDEFTVADSWAFRFVPFEYEDTSGGEISSPTFSISGLKKESSGPIVNNTTSTATTNTATATPTTESSGTATSSPSPSGSLQETPSPDSASRSKVWIAGVVVGPLIGICAGAALVWFCLRKRGKKTLPKEHGLLETYDVPMTNQDAKQVYFYSNPPYTLEAAAGSRSPVEVPSNPASRAPAELA</sequence>
<keyword evidence="2" id="KW-1133">Transmembrane helix</keyword>
<feature type="region of interest" description="Disordered" evidence="1">
    <location>
        <begin position="141"/>
        <end position="194"/>
    </location>
</feature>
<evidence type="ECO:0000313" key="4">
    <source>
        <dbReference type="EMBL" id="KAK3210270.1"/>
    </source>
</evidence>
<name>A0AAN6M382_9PLEO</name>
<protein>
    <recommendedName>
        <fullName evidence="6">Mid2 domain-containing protein</fullName>
    </recommendedName>
</protein>
<keyword evidence="2" id="KW-0472">Membrane</keyword>
<feature type="compositionally biased region" description="Polar residues" evidence="1">
    <location>
        <begin position="185"/>
        <end position="194"/>
    </location>
</feature>
<keyword evidence="2" id="KW-0812">Transmembrane</keyword>